<evidence type="ECO:0000313" key="1">
    <source>
        <dbReference type="EMBL" id="CAI9953123.1"/>
    </source>
</evidence>
<reference evidence="2 3" key="2">
    <citation type="submission" date="2024-07" db="EMBL/GenBank/DDBJ databases">
        <authorList>
            <person name="Akdeniz Z."/>
        </authorList>
    </citation>
    <scope>NUCLEOTIDE SEQUENCE [LARGE SCALE GENOMIC DNA]</scope>
</reference>
<organism evidence="1">
    <name type="scientific">Hexamita inflata</name>
    <dbReference type="NCBI Taxonomy" id="28002"/>
    <lineage>
        <taxon>Eukaryota</taxon>
        <taxon>Metamonada</taxon>
        <taxon>Diplomonadida</taxon>
        <taxon>Hexamitidae</taxon>
        <taxon>Hexamitinae</taxon>
        <taxon>Hexamita</taxon>
    </lineage>
</organism>
<evidence type="ECO:0000313" key="3">
    <source>
        <dbReference type="Proteomes" id="UP001642409"/>
    </source>
</evidence>
<sequence>MNQSVFLHLIHAQLISLRCRSYLNQKTWILEKNKITNKDTLKHHQNFSKYDFSDQEVPTIDELKFYNKILSVHSSHKQIRKIKAEKSVSKFRESMSHQKQCIKLKINEQIQVMNMKIEIIFSQNSYVDQ</sequence>
<comment type="caution">
    <text evidence="1">The sequence shown here is derived from an EMBL/GenBank/DDBJ whole genome shotgun (WGS) entry which is preliminary data.</text>
</comment>
<accession>A0AA86Q880</accession>
<dbReference type="AlphaFoldDB" id="A0AA86Q880"/>
<dbReference type="EMBL" id="CAXDID020000131">
    <property type="protein sequence ID" value="CAL6035596.1"/>
    <property type="molecule type" value="Genomic_DNA"/>
</dbReference>
<protein>
    <submittedName>
        <fullName evidence="2">Hypothetical_protein</fullName>
    </submittedName>
</protein>
<name>A0AA86Q880_9EUKA</name>
<reference evidence="1" key="1">
    <citation type="submission" date="2023-06" db="EMBL/GenBank/DDBJ databases">
        <authorList>
            <person name="Kurt Z."/>
        </authorList>
    </citation>
    <scope>NUCLEOTIDE SEQUENCE</scope>
</reference>
<evidence type="ECO:0000313" key="2">
    <source>
        <dbReference type="EMBL" id="CAL6035596.1"/>
    </source>
</evidence>
<dbReference type="EMBL" id="CATOUU010000836">
    <property type="protein sequence ID" value="CAI9953123.1"/>
    <property type="molecule type" value="Genomic_DNA"/>
</dbReference>
<dbReference type="Proteomes" id="UP001642409">
    <property type="component" value="Unassembled WGS sequence"/>
</dbReference>
<gene>
    <name evidence="2" type="ORF">HINF_LOCUS36007</name>
    <name evidence="1" type="ORF">HINF_LOCUS40768</name>
</gene>
<keyword evidence="3" id="KW-1185">Reference proteome</keyword>
<proteinExistence type="predicted"/>